<proteinExistence type="predicted"/>
<dbReference type="InterPro" id="IPR041413">
    <property type="entry name" value="MLTR_LBD"/>
</dbReference>
<evidence type="ECO:0000313" key="4">
    <source>
        <dbReference type="Proteomes" id="UP001596160"/>
    </source>
</evidence>
<dbReference type="InterPro" id="IPR010982">
    <property type="entry name" value="Lambda_DNA-bd_dom_sf"/>
</dbReference>
<feature type="domain" description="HTH cro/C1-type" evidence="2">
    <location>
        <begin position="32"/>
        <end position="83"/>
    </location>
</feature>
<dbReference type="CDD" id="cd00093">
    <property type="entry name" value="HTH_XRE"/>
    <property type="match status" value="1"/>
</dbReference>
<evidence type="ECO:0000259" key="2">
    <source>
        <dbReference type="PROSITE" id="PS50943"/>
    </source>
</evidence>
<comment type="caution">
    <text evidence="3">The sequence shown here is derived from an EMBL/GenBank/DDBJ whole genome shotgun (WGS) entry which is preliminary data.</text>
</comment>
<dbReference type="Pfam" id="PF13560">
    <property type="entry name" value="HTH_31"/>
    <property type="match status" value="1"/>
</dbReference>
<accession>A0ABW0ARM2</accession>
<evidence type="ECO:0000256" key="1">
    <source>
        <dbReference type="SAM" id="MobiDB-lite"/>
    </source>
</evidence>
<sequence length="298" mass="32020">MALHNPELRNFLLSRRARLVPGDVGLPTSGSRRVHGLRREEVAALADVSVDHYIRLERGRGSQVSDTVLDAVARALRLTPAEHRHLYRLARPDALAETLAGTDPAETPVRSGVRQALQALSAPAYLVGARGTVREWNGPACEVFLDFARITPERRLIGWIIFTDPRARELYVDWESKAHETTAFLRTEVAQYPHDAELAAHVAELSAASEDFRALWSRHAVLGVAHGTTAIRHPGSGVLELSYETMRLTDDPREFVVVYSAAAGSPSAAALARLSARSGGTGPGSGSGSAGGSRAGGE</sequence>
<dbReference type="RefSeq" id="WP_344485688.1">
    <property type="nucleotide sequence ID" value="NZ_BAAASB010000030.1"/>
</dbReference>
<dbReference type="Pfam" id="PF17765">
    <property type="entry name" value="MLTR_LBD"/>
    <property type="match status" value="1"/>
</dbReference>
<dbReference type="SUPFAM" id="SSF47413">
    <property type="entry name" value="lambda repressor-like DNA-binding domains"/>
    <property type="match status" value="1"/>
</dbReference>
<dbReference type="Gene3D" id="1.10.260.40">
    <property type="entry name" value="lambda repressor-like DNA-binding domains"/>
    <property type="match status" value="1"/>
</dbReference>
<feature type="region of interest" description="Disordered" evidence="1">
    <location>
        <begin position="274"/>
        <end position="298"/>
    </location>
</feature>
<keyword evidence="4" id="KW-1185">Reference proteome</keyword>
<dbReference type="EMBL" id="JBHSKP010000034">
    <property type="protein sequence ID" value="MFC5156415.1"/>
    <property type="molecule type" value="Genomic_DNA"/>
</dbReference>
<reference evidence="4" key="1">
    <citation type="journal article" date="2019" name="Int. J. Syst. Evol. Microbiol.">
        <title>The Global Catalogue of Microorganisms (GCM) 10K type strain sequencing project: providing services to taxonomists for standard genome sequencing and annotation.</title>
        <authorList>
            <consortium name="The Broad Institute Genomics Platform"/>
            <consortium name="The Broad Institute Genome Sequencing Center for Infectious Disease"/>
            <person name="Wu L."/>
            <person name="Ma J."/>
        </authorList>
    </citation>
    <scope>NUCLEOTIDE SEQUENCE [LARGE SCALE GENOMIC DNA]</scope>
    <source>
        <strain evidence="4">PCU 266</strain>
    </source>
</reference>
<dbReference type="PANTHER" id="PTHR35010">
    <property type="entry name" value="BLL4672 PROTEIN-RELATED"/>
    <property type="match status" value="1"/>
</dbReference>
<dbReference type="PROSITE" id="PS50943">
    <property type="entry name" value="HTH_CROC1"/>
    <property type="match status" value="1"/>
</dbReference>
<organism evidence="3 4">
    <name type="scientific">Streptomyces amakusaensis</name>
    <dbReference type="NCBI Taxonomy" id="67271"/>
    <lineage>
        <taxon>Bacteria</taxon>
        <taxon>Bacillati</taxon>
        <taxon>Actinomycetota</taxon>
        <taxon>Actinomycetes</taxon>
        <taxon>Kitasatosporales</taxon>
        <taxon>Streptomycetaceae</taxon>
        <taxon>Streptomyces</taxon>
    </lineage>
</organism>
<dbReference type="InterPro" id="IPR001387">
    <property type="entry name" value="Cro/C1-type_HTH"/>
</dbReference>
<dbReference type="Proteomes" id="UP001596160">
    <property type="component" value="Unassembled WGS sequence"/>
</dbReference>
<dbReference type="SMART" id="SM00530">
    <property type="entry name" value="HTH_XRE"/>
    <property type="match status" value="1"/>
</dbReference>
<protein>
    <submittedName>
        <fullName evidence="3">Helix-turn-helix domain-containing protein</fullName>
    </submittedName>
</protein>
<feature type="compositionally biased region" description="Gly residues" evidence="1">
    <location>
        <begin position="279"/>
        <end position="298"/>
    </location>
</feature>
<dbReference type="PANTHER" id="PTHR35010:SF2">
    <property type="entry name" value="BLL4672 PROTEIN"/>
    <property type="match status" value="1"/>
</dbReference>
<evidence type="ECO:0000313" key="3">
    <source>
        <dbReference type="EMBL" id="MFC5156415.1"/>
    </source>
</evidence>
<gene>
    <name evidence="3" type="ORF">ACFPRH_32360</name>
</gene>
<dbReference type="Gene3D" id="3.30.450.180">
    <property type="match status" value="1"/>
</dbReference>
<name>A0ABW0ARM2_9ACTN</name>